<dbReference type="Proteomes" id="UP001165306">
    <property type="component" value="Unassembled WGS sequence"/>
</dbReference>
<keyword evidence="4 9" id="KW-0812">Transmembrane</keyword>
<comment type="subunit">
    <text evidence="9">Forms a complex with TatC.</text>
</comment>
<evidence type="ECO:0000256" key="4">
    <source>
        <dbReference type="ARBA" id="ARBA00022692"/>
    </source>
</evidence>
<comment type="similarity">
    <text evidence="9">Belongs to the TatA/E family.</text>
</comment>
<evidence type="ECO:0000256" key="6">
    <source>
        <dbReference type="ARBA" id="ARBA00022989"/>
    </source>
</evidence>
<evidence type="ECO:0000256" key="10">
    <source>
        <dbReference type="SAM" id="MobiDB-lite"/>
    </source>
</evidence>
<evidence type="ECO:0000256" key="5">
    <source>
        <dbReference type="ARBA" id="ARBA00022927"/>
    </source>
</evidence>
<dbReference type="Gene3D" id="1.20.5.3310">
    <property type="match status" value="1"/>
</dbReference>
<dbReference type="GO" id="GO:0033281">
    <property type="term" value="C:TAT protein transport complex"/>
    <property type="evidence" value="ECO:0007669"/>
    <property type="project" value="UniProtKB-UniRule"/>
</dbReference>
<proteinExistence type="inferred from homology"/>
<evidence type="ECO:0000256" key="9">
    <source>
        <dbReference type="HAMAP-Rule" id="MF_00236"/>
    </source>
</evidence>
<evidence type="ECO:0000256" key="2">
    <source>
        <dbReference type="ARBA" id="ARBA00022448"/>
    </source>
</evidence>
<keyword evidence="3 9" id="KW-1003">Cell membrane</keyword>
<dbReference type="InterPro" id="IPR006312">
    <property type="entry name" value="TatA/E"/>
</dbReference>
<feature type="region of interest" description="Disordered" evidence="10">
    <location>
        <begin position="44"/>
        <end position="66"/>
    </location>
</feature>
<gene>
    <name evidence="9 11" type="primary">tatA</name>
    <name evidence="11" type="ORF">NET02_14515</name>
</gene>
<comment type="subcellular location">
    <subcellularLocation>
        <location evidence="1 9">Cell membrane</location>
        <topology evidence="1 9">Single-pass membrane protein</topology>
    </subcellularLocation>
</comment>
<keyword evidence="12" id="KW-1185">Reference proteome</keyword>
<comment type="function">
    <text evidence="9">Part of the twin-arginine translocation (Tat) system that transports large folded proteins containing a characteristic twin-arginine motif in their signal peptide across membranes. TatA could form the protein-conducting channel of the Tat system.</text>
</comment>
<organism evidence="11 12">
    <name type="scientific">Thermalbibacter longus</name>
    <dbReference type="NCBI Taxonomy" id="2951981"/>
    <lineage>
        <taxon>Bacteria</taxon>
        <taxon>Pseudomonadati</taxon>
        <taxon>Thermomicrobiota</taxon>
        <taxon>Thermomicrobia</taxon>
        <taxon>Thermomicrobiales</taxon>
        <taxon>Thermomicrobiaceae</taxon>
        <taxon>Thermalbibacter</taxon>
    </lineage>
</organism>
<evidence type="ECO:0000256" key="8">
    <source>
        <dbReference type="ARBA" id="ARBA00023136"/>
    </source>
</evidence>
<evidence type="ECO:0000256" key="3">
    <source>
        <dbReference type="ARBA" id="ARBA00022475"/>
    </source>
</evidence>
<dbReference type="InterPro" id="IPR003369">
    <property type="entry name" value="TatA/B/E"/>
</dbReference>
<feature type="transmembrane region" description="Helical" evidence="9">
    <location>
        <begin position="6"/>
        <end position="26"/>
    </location>
</feature>
<sequence>MVPSLGWQELVLILLIVVIIFGAGKLPEIGGALGRGIREFRQATREENNAPAETEPIAQETVKKDA</sequence>
<evidence type="ECO:0000256" key="1">
    <source>
        <dbReference type="ARBA" id="ARBA00004162"/>
    </source>
</evidence>
<keyword evidence="8 9" id="KW-0472">Membrane</keyword>
<keyword evidence="6 9" id="KW-1133">Transmembrane helix</keyword>
<dbReference type="AlphaFoldDB" id="A0AA42BB08"/>
<keyword evidence="7 9" id="KW-0811">Translocation</keyword>
<reference evidence="11" key="1">
    <citation type="submission" date="2022-06" db="EMBL/GenBank/DDBJ databases">
        <title>CFH 74404 Thermomicrobiaceae sp.</title>
        <authorList>
            <person name="Ming H."/>
            <person name="Li W.-J."/>
            <person name="Zhao Z."/>
        </authorList>
    </citation>
    <scope>NUCLEOTIDE SEQUENCE</scope>
    <source>
        <strain evidence="11">CFH 74404</strain>
    </source>
</reference>
<name>A0AA42BB08_9BACT</name>
<evidence type="ECO:0000313" key="11">
    <source>
        <dbReference type="EMBL" id="MCM8750362.1"/>
    </source>
</evidence>
<keyword evidence="5 9" id="KW-0653">Protein transport</keyword>
<evidence type="ECO:0000256" key="7">
    <source>
        <dbReference type="ARBA" id="ARBA00023010"/>
    </source>
</evidence>
<dbReference type="PANTHER" id="PTHR42982:SF1">
    <property type="entry name" value="SEC-INDEPENDENT PROTEIN TRANSLOCASE PROTEIN TATA"/>
    <property type="match status" value="1"/>
</dbReference>
<comment type="caution">
    <text evidence="11">The sequence shown here is derived from an EMBL/GenBank/DDBJ whole genome shotgun (WGS) entry which is preliminary data.</text>
</comment>
<dbReference type="Pfam" id="PF02416">
    <property type="entry name" value="TatA_B_E"/>
    <property type="match status" value="1"/>
</dbReference>
<dbReference type="HAMAP" id="MF_00236">
    <property type="entry name" value="TatA_E"/>
    <property type="match status" value="1"/>
</dbReference>
<evidence type="ECO:0000313" key="12">
    <source>
        <dbReference type="Proteomes" id="UP001165306"/>
    </source>
</evidence>
<dbReference type="PANTHER" id="PTHR42982">
    <property type="entry name" value="SEC-INDEPENDENT PROTEIN TRANSLOCASE PROTEIN TATA"/>
    <property type="match status" value="1"/>
</dbReference>
<dbReference type="NCBIfam" id="TIGR01411">
    <property type="entry name" value="tatAE"/>
    <property type="match status" value="1"/>
</dbReference>
<protein>
    <recommendedName>
        <fullName evidence="9">Sec-independent protein translocase protein TatA</fullName>
    </recommendedName>
</protein>
<dbReference type="GO" id="GO:0008320">
    <property type="term" value="F:protein transmembrane transporter activity"/>
    <property type="evidence" value="ECO:0007669"/>
    <property type="project" value="UniProtKB-UniRule"/>
</dbReference>
<accession>A0AA42BB08</accession>
<dbReference type="EMBL" id="JAMSLR010000014">
    <property type="protein sequence ID" value="MCM8750362.1"/>
    <property type="molecule type" value="Genomic_DNA"/>
</dbReference>
<dbReference type="GO" id="GO:0043953">
    <property type="term" value="P:protein transport by the Tat complex"/>
    <property type="evidence" value="ECO:0007669"/>
    <property type="project" value="UniProtKB-UniRule"/>
</dbReference>
<keyword evidence="2 9" id="KW-0813">Transport</keyword>